<dbReference type="Proteomes" id="UP000622797">
    <property type="component" value="Unassembled WGS sequence"/>
</dbReference>
<protein>
    <submittedName>
        <fullName evidence="1">Uncharacterized protein</fullName>
    </submittedName>
</protein>
<proteinExistence type="predicted"/>
<dbReference type="OrthoDB" id="10496137at2759"/>
<name>A0A8H4X1C9_9HYPO</name>
<dbReference type="EMBL" id="JABEXW010000717">
    <property type="protein sequence ID" value="KAF4957665.1"/>
    <property type="molecule type" value="Genomic_DNA"/>
</dbReference>
<keyword evidence="2" id="KW-1185">Reference proteome</keyword>
<reference evidence="1" key="2">
    <citation type="submission" date="2020-05" db="EMBL/GenBank/DDBJ databases">
        <authorList>
            <person name="Kim H.-S."/>
            <person name="Proctor R.H."/>
            <person name="Brown D.W."/>
        </authorList>
    </citation>
    <scope>NUCLEOTIDE SEQUENCE</scope>
    <source>
        <strain evidence="1">NRRL 20472</strain>
    </source>
</reference>
<comment type="caution">
    <text evidence="1">The sequence shown here is derived from an EMBL/GenBank/DDBJ whole genome shotgun (WGS) entry which is preliminary data.</text>
</comment>
<evidence type="ECO:0000313" key="2">
    <source>
        <dbReference type="Proteomes" id="UP000622797"/>
    </source>
</evidence>
<evidence type="ECO:0000313" key="1">
    <source>
        <dbReference type="EMBL" id="KAF4957665.1"/>
    </source>
</evidence>
<dbReference type="AlphaFoldDB" id="A0A8H4X1C9"/>
<sequence length="81" mass="8964">MSDPQDNRESGISDPMAPLYQHVAEAQRKWYAAQNTIASLKGAQEIITAQNHELRDENINLRSQIAKAGQSNSINEGDAQK</sequence>
<organism evidence="1 2">
    <name type="scientific">Fusarium sarcochroum</name>
    <dbReference type="NCBI Taxonomy" id="1208366"/>
    <lineage>
        <taxon>Eukaryota</taxon>
        <taxon>Fungi</taxon>
        <taxon>Dikarya</taxon>
        <taxon>Ascomycota</taxon>
        <taxon>Pezizomycotina</taxon>
        <taxon>Sordariomycetes</taxon>
        <taxon>Hypocreomycetidae</taxon>
        <taxon>Hypocreales</taxon>
        <taxon>Nectriaceae</taxon>
        <taxon>Fusarium</taxon>
        <taxon>Fusarium lateritium species complex</taxon>
    </lineage>
</organism>
<reference evidence="1" key="1">
    <citation type="journal article" date="2020" name="BMC Genomics">
        <title>Correction to: Identification and distribution of gene clusters required for synthesis of sphingolipid metabolism inhibitors in diverse species of the filamentous fungus Fusarium.</title>
        <authorList>
            <person name="Kim H.S."/>
            <person name="Lohmar J.M."/>
            <person name="Busman M."/>
            <person name="Brown D.W."/>
            <person name="Naumann T.A."/>
            <person name="Divon H.H."/>
            <person name="Lysoe E."/>
            <person name="Uhlig S."/>
            <person name="Proctor R.H."/>
        </authorList>
    </citation>
    <scope>NUCLEOTIDE SEQUENCE</scope>
    <source>
        <strain evidence="1">NRRL 20472</strain>
    </source>
</reference>
<accession>A0A8H4X1C9</accession>
<gene>
    <name evidence="1" type="ORF">FSARC_11221</name>
</gene>